<accession>A0A0R3PA96</accession>
<reference evidence="3" key="1">
    <citation type="submission" date="2017-02" db="UniProtKB">
        <authorList>
            <consortium name="WormBaseParasite"/>
        </authorList>
    </citation>
    <scope>IDENTIFICATION</scope>
</reference>
<name>A0A0R3PA96_ANGCS</name>
<evidence type="ECO:0000313" key="2">
    <source>
        <dbReference type="Proteomes" id="UP000267027"/>
    </source>
</evidence>
<dbReference type="Gene3D" id="2.40.50.120">
    <property type="match status" value="1"/>
</dbReference>
<dbReference type="WBParaSite" id="ACOC_0000044101-mRNA-1">
    <property type="protein sequence ID" value="ACOC_0000044101-mRNA-1"/>
    <property type="gene ID" value="ACOC_0000044101"/>
</dbReference>
<organism evidence="3">
    <name type="scientific">Angiostrongylus costaricensis</name>
    <name type="common">Nematode worm</name>
    <dbReference type="NCBI Taxonomy" id="334426"/>
    <lineage>
        <taxon>Eukaryota</taxon>
        <taxon>Metazoa</taxon>
        <taxon>Ecdysozoa</taxon>
        <taxon>Nematoda</taxon>
        <taxon>Chromadorea</taxon>
        <taxon>Rhabditida</taxon>
        <taxon>Rhabditina</taxon>
        <taxon>Rhabditomorpha</taxon>
        <taxon>Strongyloidea</taxon>
        <taxon>Metastrongylidae</taxon>
        <taxon>Angiostrongylus</taxon>
    </lineage>
</organism>
<dbReference type="SUPFAM" id="SSF50242">
    <property type="entry name" value="TIMP-like"/>
    <property type="match status" value="1"/>
</dbReference>
<evidence type="ECO:0000313" key="3">
    <source>
        <dbReference type="WBParaSite" id="ACOC_0000044101-mRNA-1"/>
    </source>
</evidence>
<reference evidence="1 2" key="2">
    <citation type="submission" date="2018-11" db="EMBL/GenBank/DDBJ databases">
        <authorList>
            <consortium name="Pathogen Informatics"/>
        </authorList>
    </citation>
    <scope>NUCLEOTIDE SEQUENCE [LARGE SCALE GENOMIC DNA]</scope>
    <source>
        <strain evidence="1 2">Costa Rica</strain>
    </source>
</reference>
<keyword evidence="2" id="KW-1185">Reference proteome</keyword>
<dbReference type="STRING" id="334426.A0A0R3PA96"/>
<dbReference type="Proteomes" id="UP000267027">
    <property type="component" value="Unassembled WGS sequence"/>
</dbReference>
<dbReference type="AlphaFoldDB" id="A0A0R3PA96"/>
<dbReference type="InterPro" id="IPR008993">
    <property type="entry name" value="TIMP-like_OB-fold"/>
</dbReference>
<gene>
    <name evidence="1" type="ORF">ACOC_LOCUS442</name>
</gene>
<dbReference type="EMBL" id="UYYA01000043">
    <property type="protein sequence ID" value="VDM52027.1"/>
    <property type="molecule type" value="Genomic_DNA"/>
</dbReference>
<sequence>MGELITTFGKCDFMTKQQFVMVMGRKLASMLVNIVAHVKVLNKSVLLMINSYEYVTYNLQKVKLFKISAEALRLSSPVMTTSVWSSCGVSLVEDEEYLLAGNYYDGNFLTSNCGQVIDDEQEGFFGRGPMKWENVTAEFLASLGSFKC</sequence>
<dbReference type="OrthoDB" id="5826152at2759"/>
<proteinExistence type="predicted"/>
<evidence type="ECO:0000313" key="1">
    <source>
        <dbReference type="EMBL" id="VDM52027.1"/>
    </source>
</evidence>
<protein>
    <submittedName>
        <fullName evidence="3">VWFD domain-containing protein</fullName>
    </submittedName>
</protein>
<dbReference type="OMA" id="LLMINSY"/>